<protein>
    <submittedName>
        <fullName evidence="2">Uncharacterized protein</fullName>
    </submittedName>
</protein>
<dbReference type="OrthoDB" id="1726338at2"/>
<proteinExistence type="predicted"/>
<evidence type="ECO:0000256" key="1">
    <source>
        <dbReference type="SAM" id="Phobius"/>
    </source>
</evidence>
<evidence type="ECO:0000313" key="2">
    <source>
        <dbReference type="EMBL" id="SMB95611.1"/>
    </source>
</evidence>
<dbReference type="RefSeq" id="WP_084664927.1">
    <property type="nucleotide sequence ID" value="NZ_LT838272.1"/>
</dbReference>
<name>A0A1W1VR88_9FIRM</name>
<feature type="transmembrane region" description="Helical" evidence="1">
    <location>
        <begin position="47"/>
        <end position="67"/>
    </location>
</feature>
<accession>A0A1W1VR88</accession>
<feature type="transmembrane region" description="Helical" evidence="1">
    <location>
        <begin position="79"/>
        <end position="100"/>
    </location>
</feature>
<dbReference type="Proteomes" id="UP000192569">
    <property type="component" value="Chromosome I"/>
</dbReference>
<organism evidence="2 3">
    <name type="scientific">Thermanaeromonas toyohensis ToBE</name>
    <dbReference type="NCBI Taxonomy" id="698762"/>
    <lineage>
        <taxon>Bacteria</taxon>
        <taxon>Bacillati</taxon>
        <taxon>Bacillota</taxon>
        <taxon>Clostridia</taxon>
        <taxon>Neomoorellales</taxon>
        <taxon>Neomoorellaceae</taxon>
        <taxon>Thermanaeromonas</taxon>
    </lineage>
</organism>
<keyword evidence="1" id="KW-0812">Transmembrane</keyword>
<keyword evidence="1" id="KW-1133">Transmembrane helix</keyword>
<evidence type="ECO:0000313" key="3">
    <source>
        <dbReference type="Proteomes" id="UP000192569"/>
    </source>
</evidence>
<sequence length="106" mass="11612">MWGSISMLSLLLLLFYGALKVKMRTYQISGSGENLPSPASRALAELVGIAGGIYLSLVMMVSFLKLTVPESISFGGWSLDPLALVAILVALIQPLILAWWPRHRKR</sequence>
<gene>
    <name evidence="2" type="ORF">SAMN00808754_1289</name>
</gene>
<dbReference type="EMBL" id="LT838272">
    <property type="protein sequence ID" value="SMB95611.1"/>
    <property type="molecule type" value="Genomic_DNA"/>
</dbReference>
<keyword evidence="3" id="KW-1185">Reference proteome</keyword>
<keyword evidence="1" id="KW-0472">Membrane</keyword>
<reference evidence="2 3" key="1">
    <citation type="submission" date="2017-04" db="EMBL/GenBank/DDBJ databases">
        <authorList>
            <person name="Afonso C.L."/>
            <person name="Miller P.J."/>
            <person name="Scott M.A."/>
            <person name="Spackman E."/>
            <person name="Goraichik I."/>
            <person name="Dimitrov K.M."/>
            <person name="Suarez D.L."/>
            <person name="Swayne D.E."/>
        </authorList>
    </citation>
    <scope>NUCLEOTIDE SEQUENCE [LARGE SCALE GENOMIC DNA]</scope>
    <source>
        <strain evidence="2 3">ToBE</strain>
    </source>
</reference>
<dbReference type="AlphaFoldDB" id="A0A1W1VR88"/>
<dbReference type="STRING" id="698762.SAMN00808754_1289"/>